<geneLocation type="plasmid" evidence="2">
    <name>pNBC436</name>
</geneLocation>
<dbReference type="EMBL" id="CP102775">
    <property type="protein sequence ID" value="UZF89972.1"/>
    <property type="molecule type" value="Genomic_DNA"/>
</dbReference>
<accession>A0A9E7ZZ52</accession>
<proteinExistence type="predicted"/>
<name>A0A9E7ZZ52_9HYPH</name>
<evidence type="ECO:0000313" key="2">
    <source>
        <dbReference type="EMBL" id="UZF89972.1"/>
    </source>
</evidence>
<keyword evidence="2" id="KW-0614">Plasmid</keyword>
<feature type="signal peptide" evidence="1">
    <location>
        <begin position="1"/>
        <end position="19"/>
    </location>
</feature>
<dbReference type="InterPro" id="IPR009642">
    <property type="entry name" value="DUF1236"/>
</dbReference>
<feature type="chain" id="PRO_5038606008" evidence="1">
    <location>
        <begin position="20"/>
        <end position="137"/>
    </location>
</feature>
<protein>
    <submittedName>
        <fullName evidence="2">DUF1236 domain-containing protein</fullName>
    </submittedName>
</protein>
<sequence>MKRIILAASIAMLPMAALAQNPEGARGGAAAGAATGAVGGAIVGGPVGAVVGGVGGAVVGGIAGDSTPRFKTYVQAHEVPSYRYREDVRVGVVLPESGVTYREVPTEFGAKGYRYTVVNDRTVIVEPKTRKIIQVIE</sequence>
<dbReference type="Pfam" id="PF06823">
    <property type="entry name" value="DUF1236"/>
    <property type="match status" value="1"/>
</dbReference>
<evidence type="ECO:0000256" key="1">
    <source>
        <dbReference type="SAM" id="SignalP"/>
    </source>
</evidence>
<keyword evidence="1" id="KW-0732">Signal</keyword>
<organism evidence="2">
    <name type="scientific">Bosea sp. NBC_00436</name>
    <dbReference type="NCBI Taxonomy" id="2969620"/>
    <lineage>
        <taxon>Bacteria</taxon>
        <taxon>Pseudomonadati</taxon>
        <taxon>Pseudomonadota</taxon>
        <taxon>Alphaproteobacteria</taxon>
        <taxon>Hyphomicrobiales</taxon>
        <taxon>Boseaceae</taxon>
        <taxon>Bosea</taxon>
    </lineage>
</organism>
<dbReference type="AlphaFoldDB" id="A0A9E7ZZ52"/>
<reference evidence="2" key="1">
    <citation type="submission" date="2022-08" db="EMBL/GenBank/DDBJ databases">
        <title>Complete Genome Sequences of 2 Bosea sp. soil isolates.</title>
        <authorList>
            <person name="Alvarez Arevalo M."/>
            <person name="Sterndorff E.B."/>
            <person name="Faurdal D."/>
            <person name="Joergensen T.S."/>
            <person name="Weber T."/>
        </authorList>
    </citation>
    <scope>NUCLEOTIDE SEQUENCE</scope>
    <source>
        <strain evidence="2">NBC_00436</strain>
        <plasmid evidence="2">pNBC436</plasmid>
    </source>
</reference>
<gene>
    <name evidence="2" type="ORF">NWE54_27100</name>
</gene>